<keyword evidence="2" id="KW-1185">Reference proteome</keyword>
<evidence type="ECO:0000313" key="1">
    <source>
        <dbReference type="EMBL" id="SFA60451.1"/>
    </source>
</evidence>
<dbReference type="Proteomes" id="UP000198979">
    <property type="component" value="Unassembled WGS sequence"/>
</dbReference>
<dbReference type="EMBL" id="FOJQ01000115">
    <property type="protein sequence ID" value="SFA60451.1"/>
    <property type="molecule type" value="Genomic_DNA"/>
</dbReference>
<dbReference type="AlphaFoldDB" id="A0A1I0U8S9"/>
<name>A0A1I0U8S9_9BACL</name>
<reference evidence="2" key="1">
    <citation type="submission" date="2016-10" db="EMBL/GenBank/DDBJ databases">
        <authorList>
            <person name="Varghese N."/>
            <person name="Submissions S."/>
        </authorList>
    </citation>
    <scope>NUCLEOTIDE SEQUENCE [LARGE SCALE GENOMIC DNA]</scope>
    <source>
        <strain evidence="2">K1</strain>
    </source>
</reference>
<sequence length="163" mass="18312">EFFPLPRAFSMTEMPYLCWAFLYTSTGVNSYGKVVNEGVKLSKMGSKVLLRLDLQFFAREAVHSVIRSLPENPKDLLKRGWQDVTDPRMKANTKMREYKDPVTGLKVRFDPATPGASGYEGKDHYHICNPNATGKNDMYLDINGKPVAKGSKASHIVINKGEK</sequence>
<feature type="non-terminal residue" evidence="1">
    <location>
        <position position="1"/>
    </location>
</feature>
<accession>A0A1I0U8S9</accession>
<protein>
    <submittedName>
        <fullName evidence="1">Uncharacterized protein</fullName>
    </submittedName>
</protein>
<evidence type="ECO:0000313" key="2">
    <source>
        <dbReference type="Proteomes" id="UP000198979"/>
    </source>
</evidence>
<proteinExistence type="predicted"/>
<gene>
    <name evidence="1" type="ORF">SAMN05216169_11151</name>
</gene>
<organism evidence="1 2">
    <name type="scientific">Anoxybacillus pushchinoensis</name>
    <dbReference type="NCBI Taxonomy" id="150248"/>
    <lineage>
        <taxon>Bacteria</taxon>
        <taxon>Bacillati</taxon>
        <taxon>Bacillota</taxon>
        <taxon>Bacilli</taxon>
        <taxon>Bacillales</taxon>
        <taxon>Anoxybacillaceae</taxon>
        <taxon>Anoxybacillus</taxon>
    </lineage>
</organism>